<organism evidence="1 2">
    <name type="scientific">Scleroderma citrinum Foug A</name>
    <dbReference type="NCBI Taxonomy" id="1036808"/>
    <lineage>
        <taxon>Eukaryota</taxon>
        <taxon>Fungi</taxon>
        <taxon>Dikarya</taxon>
        <taxon>Basidiomycota</taxon>
        <taxon>Agaricomycotina</taxon>
        <taxon>Agaricomycetes</taxon>
        <taxon>Agaricomycetidae</taxon>
        <taxon>Boletales</taxon>
        <taxon>Sclerodermatineae</taxon>
        <taxon>Sclerodermataceae</taxon>
        <taxon>Scleroderma</taxon>
    </lineage>
</organism>
<dbReference type="Proteomes" id="UP000053989">
    <property type="component" value="Unassembled WGS sequence"/>
</dbReference>
<dbReference type="InParanoid" id="A0A0C2ZKW6"/>
<dbReference type="EMBL" id="KN822044">
    <property type="protein sequence ID" value="KIM62223.1"/>
    <property type="molecule type" value="Genomic_DNA"/>
</dbReference>
<proteinExistence type="predicted"/>
<evidence type="ECO:0000313" key="2">
    <source>
        <dbReference type="Proteomes" id="UP000053989"/>
    </source>
</evidence>
<reference evidence="2" key="2">
    <citation type="submission" date="2015-01" db="EMBL/GenBank/DDBJ databases">
        <title>Evolutionary Origins and Diversification of the Mycorrhizal Mutualists.</title>
        <authorList>
            <consortium name="DOE Joint Genome Institute"/>
            <consortium name="Mycorrhizal Genomics Consortium"/>
            <person name="Kohler A."/>
            <person name="Kuo A."/>
            <person name="Nagy L.G."/>
            <person name="Floudas D."/>
            <person name="Copeland A."/>
            <person name="Barry K.W."/>
            <person name="Cichocki N."/>
            <person name="Veneault-Fourrey C."/>
            <person name="LaButti K."/>
            <person name="Lindquist E.A."/>
            <person name="Lipzen A."/>
            <person name="Lundell T."/>
            <person name="Morin E."/>
            <person name="Murat C."/>
            <person name="Riley R."/>
            <person name="Ohm R."/>
            <person name="Sun H."/>
            <person name="Tunlid A."/>
            <person name="Henrissat B."/>
            <person name="Grigoriev I.V."/>
            <person name="Hibbett D.S."/>
            <person name="Martin F."/>
        </authorList>
    </citation>
    <scope>NUCLEOTIDE SEQUENCE [LARGE SCALE GENOMIC DNA]</scope>
    <source>
        <strain evidence="2">Foug A</strain>
    </source>
</reference>
<dbReference type="HOGENOM" id="CLU_1361132_0_0_1"/>
<dbReference type="AlphaFoldDB" id="A0A0C2ZKW6"/>
<gene>
    <name evidence="1" type="ORF">SCLCIDRAFT_838629</name>
</gene>
<reference evidence="1 2" key="1">
    <citation type="submission" date="2014-04" db="EMBL/GenBank/DDBJ databases">
        <authorList>
            <consortium name="DOE Joint Genome Institute"/>
            <person name="Kuo A."/>
            <person name="Kohler A."/>
            <person name="Nagy L.G."/>
            <person name="Floudas D."/>
            <person name="Copeland A."/>
            <person name="Barry K.W."/>
            <person name="Cichocki N."/>
            <person name="Veneault-Fourrey C."/>
            <person name="LaButti K."/>
            <person name="Lindquist E.A."/>
            <person name="Lipzen A."/>
            <person name="Lundell T."/>
            <person name="Morin E."/>
            <person name="Murat C."/>
            <person name="Sun H."/>
            <person name="Tunlid A."/>
            <person name="Henrissat B."/>
            <person name="Grigoriev I.V."/>
            <person name="Hibbett D.S."/>
            <person name="Martin F."/>
            <person name="Nordberg H.P."/>
            <person name="Cantor M.N."/>
            <person name="Hua S.X."/>
        </authorList>
    </citation>
    <scope>NUCLEOTIDE SEQUENCE [LARGE SCALE GENOMIC DNA]</scope>
    <source>
        <strain evidence="1 2">Foug A</strain>
    </source>
</reference>
<accession>A0A0C2ZKW6</accession>
<protein>
    <submittedName>
        <fullName evidence="1">Uncharacterized protein</fullName>
    </submittedName>
</protein>
<name>A0A0C2ZKW6_9AGAM</name>
<evidence type="ECO:0000313" key="1">
    <source>
        <dbReference type="EMBL" id="KIM62223.1"/>
    </source>
</evidence>
<keyword evidence="2" id="KW-1185">Reference proteome</keyword>
<sequence length="201" mass="23143">MEDIEPDDNFELAASIVSRISSQQPFSWEWDGRVACSLVPGIRLASRIKFRPWGPCGNATTHLFFWCLFMLFTQLAARSVPSLIPERFCCAVSVDLARDVHGGWMSPIPPLSYSEDRETSLGFWYFRWASLPRNLFYYLTKWVYFFVFNSDPSVGHLLPHPHPSQPNNAGFSLHSHGSVLKHLPHPPDFLYTLCHSMQHRF</sequence>